<keyword evidence="4" id="KW-0521">NADP</keyword>
<organism evidence="7 8">
    <name type="scientific">Anaerocolumna jejuensis DSM 15929</name>
    <dbReference type="NCBI Taxonomy" id="1121322"/>
    <lineage>
        <taxon>Bacteria</taxon>
        <taxon>Bacillati</taxon>
        <taxon>Bacillota</taxon>
        <taxon>Clostridia</taxon>
        <taxon>Lachnospirales</taxon>
        <taxon>Lachnospiraceae</taxon>
        <taxon>Anaerocolumna</taxon>
    </lineage>
</organism>
<dbReference type="GO" id="GO:0050661">
    <property type="term" value="F:NADP binding"/>
    <property type="evidence" value="ECO:0007669"/>
    <property type="project" value="InterPro"/>
</dbReference>
<sequence>MFTIKIFEKYQIKDLELKNRIVMPPMCMYSSDESGYANEFHFTHYVSRAVGGVGLIIMEATAVLPNGRISEKDLGLWEDSQVSGLRQIVQACHEQGSKIAIQLGHAGRKCTAADEKIIAPSAIPFDESSPVPHELTEDGIKEIVKAFKEGAIRADKAGFDAIEIHAAHGYLISEFLSPISNKRTDEYGGNTVNRTRILREILLEIQKVWPAQKPIIVRVSADDYLPEGMTPRLMAEVIHEVRSLFDILHVSSGGVVNAVIHPYPGYQVEAASYLRAKCDVPVIAVGLITQPDMAEEIICSNRADLVAIGRELLRNPYWVLNTAYEKKIEMDYPEQYKRGFYFHKQ</sequence>
<dbReference type="NCBIfam" id="NF010047">
    <property type="entry name" value="PRK13523.1"/>
    <property type="match status" value="1"/>
</dbReference>
<dbReference type="InterPro" id="IPR044152">
    <property type="entry name" value="YqjM-like"/>
</dbReference>
<evidence type="ECO:0000313" key="7">
    <source>
        <dbReference type="EMBL" id="SHL08487.1"/>
    </source>
</evidence>
<dbReference type="RefSeq" id="WP_330392645.1">
    <property type="nucleotide sequence ID" value="NZ_FRAC01000023.1"/>
</dbReference>
<dbReference type="AlphaFoldDB" id="A0A1M6XR70"/>
<dbReference type="PANTHER" id="PTHR43303">
    <property type="entry name" value="NADPH DEHYDROGENASE C23G7.10C-RELATED"/>
    <property type="match status" value="1"/>
</dbReference>
<keyword evidence="8" id="KW-1185">Reference proteome</keyword>
<dbReference type="CDD" id="cd02932">
    <property type="entry name" value="OYE_YqiM_FMN"/>
    <property type="match status" value="1"/>
</dbReference>
<proteinExistence type="predicted"/>
<evidence type="ECO:0000256" key="2">
    <source>
        <dbReference type="ARBA" id="ARBA00022630"/>
    </source>
</evidence>
<protein>
    <submittedName>
        <fullName evidence="7">NADPH2 dehydrogenase</fullName>
    </submittedName>
</protein>
<evidence type="ECO:0000256" key="4">
    <source>
        <dbReference type="ARBA" id="ARBA00022857"/>
    </source>
</evidence>
<evidence type="ECO:0000256" key="3">
    <source>
        <dbReference type="ARBA" id="ARBA00022643"/>
    </source>
</evidence>
<keyword evidence="2" id="KW-0285">Flavoprotein</keyword>
<dbReference type="GO" id="GO:0003959">
    <property type="term" value="F:NADPH dehydrogenase activity"/>
    <property type="evidence" value="ECO:0007669"/>
    <property type="project" value="InterPro"/>
</dbReference>
<dbReference type="InterPro" id="IPR001155">
    <property type="entry name" value="OxRdtase_FMN_N"/>
</dbReference>
<gene>
    <name evidence="7" type="ORF">SAMN02745136_04031</name>
</gene>
<reference evidence="7 8" key="1">
    <citation type="submission" date="2016-11" db="EMBL/GenBank/DDBJ databases">
        <authorList>
            <person name="Jaros S."/>
            <person name="Januszkiewicz K."/>
            <person name="Wedrychowicz H."/>
        </authorList>
    </citation>
    <scope>NUCLEOTIDE SEQUENCE [LARGE SCALE GENOMIC DNA]</scope>
    <source>
        <strain evidence="7 8">DSM 15929</strain>
    </source>
</reference>
<dbReference type="PANTHER" id="PTHR43303:SF4">
    <property type="entry name" value="NADPH DEHYDROGENASE C23G7.10C-RELATED"/>
    <property type="match status" value="1"/>
</dbReference>
<dbReference type="SUPFAM" id="SSF51395">
    <property type="entry name" value="FMN-linked oxidoreductases"/>
    <property type="match status" value="1"/>
</dbReference>
<evidence type="ECO:0000256" key="5">
    <source>
        <dbReference type="ARBA" id="ARBA00023002"/>
    </source>
</evidence>
<keyword evidence="5" id="KW-0560">Oxidoreductase</keyword>
<keyword evidence="3" id="KW-0288">FMN</keyword>
<evidence type="ECO:0000259" key="6">
    <source>
        <dbReference type="Pfam" id="PF00724"/>
    </source>
</evidence>
<dbReference type="GO" id="GO:0010181">
    <property type="term" value="F:FMN binding"/>
    <property type="evidence" value="ECO:0007669"/>
    <property type="project" value="InterPro"/>
</dbReference>
<evidence type="ECO:0000256" key="1">
    <source>
        <dbReference type="ARBA" id="ARBA00001917"/>
    </source>
</evidence>
<comment type="cofactor">
    <cofactor evidence="1">
        <name>FMN</name>
        <dbReference type="ChEBI" id="CHEBI:58210"/>
    </cofactor>
</comment>
<dbReference type="InterPro" id="IPR013785">
    <property type="entry name" value="Aldolase_TIM"/>
</dbReference>
<dbReference type="Gene3D" id="3.20.20.70">
    <property type="entry name" value="Aldolase class I"/>
    <property type="match status" value="1"/>
</dbReference>
<dbReference type="STRING" id="1121322.SAMN02745136_04031"/>
<evidence type="ECO:0000313" key="8">
    <source>
        <dbReference type="Proteomes" id="UP000184386"/>
    </source>
</evidence>
<name>A0A1M6XR70_9FIRM</name>
<accession>A0A1M6XR70</accession>
<dbReference type="Pfam" id="PF00724">
    <property type="entry name" value="Oxidored_FMN"/>
    <property type="match status" value="1"/>
</dbReference>
<dbReference type="Proteomes" id="UP000184386">
    <property type="component" value="Unassembled WGS sequence"/>
</dbReference>
<feature type="domain" description="NADH:flavin oxidoreductase/NADH oxidase N-terminal" evidence="6">
    <location>
        <begin position="5"/>
        <end position="323"/>
    </location>
</feature>
<dbReference type="EMBL" id="FRAC01000023">
    <property type="protein sequence ID" value="SHL08487.1"/>
    <property type="molecule type" value="Genomic_DNA"/>
</dbReference>